<gene>
    <name evidence="2" type="ORF">SAMN05421504_111167</name>
</gene>
<sequence>MRGRALFVCYLVFVVAGLGYCIALGLAHQ</sequence>
<dbReference type="AlphaFoldDB" id="A0A1H3RN74"/>
<evidence type="ECO:0000313" key="2">
    <source>
        <dbReference type="EMBL" id="SDZ26349.1"/>
    </source>
</evidence>
<name>A0A1H3RN74_9PSEU</name>
<protein>
    <submittedName>
        <fullName evidence="2">Uncharacterized protein</fullName>
    </submittedName>
</protein>
<accession>A0A1H3RN74</accession>
<dbReference type="Proteomes" id="UP000199515">
    <property type="component" value="Unassembled WGS sequence"/>
</dbReference>
<evidence type="ECO:0000256" key="1">
    <source>
        <dbReference type="SAM" id="Phobius"/>
    </source>
</evidence>
<dbReference type="EMBL" id="FNON01000011">
    <property type="protein sequence ID" value="SDZ26349.1"/>
    <property type="molecule type" value="Genomic_DNA"/>
</dbReference>
<keyword evidence="1" id="KW-0472">Membrane</keyword>
<feature type="transmembrane region" description="Helical" evidence="1">
    <location>
        <begin position="7"/>
        <end position="27"/>
    </location>
</feature>
<reference evidence="2 3" key="1">
    <citation type="submission" date="2016-10" db="EMBL/GenBank/DDBJ databases">
        <authorList>
            <person name="de Groot N.N."/>
        </authorList>
    </citation>
    <scope>NUCLEOTIDE SEQUENCE [LARGE SCALE GENOMIC DNA]</scope>
    <source>
        <strain evidence="2 3">CPCC 202699</strain>
    </source>
</reference>
<keyword evidence="1" id="KW-1133">Transmembrane helix</keyword>
<keyword evidence="1" id="KW-0812">Transmembrane</keyword>
<keyword evidence="3" id="KW-1185">Reference proteome</keyword>
<organism evidence="2 3">
    <name type="scientific">Amycolatopsis xylanica</name>
    <dbReference type="NCBI Taxonomy" id="589385"/>
    <lineage>
        <taxon>Bacteria</taxon>
        <taxon>Bacillati</taxon>
        <taxon>Actinomycetota</taxon>
        <taxon>Actinomycetes</taxon>
        <taxon>Pseudonocardiales</taxon>
        <taxon>Pseudonocardiaceae</taxon>
        <taxon>Amycolatopsis</taxon>
    </lineage>
</organism>
<evidence type="ECO:0000313" key="3">
    <source>
        <dbReference type="Proteomes" id="UP000199515"/>
    </source>
</evidence>
<proteinExistence type="predicted"/>